<keyword evidence="5" id="KW-0012">Acyltransferase</keyword>
<reference evidence="8" key="1">
    <citation type="submission" date="2019-09" db="EMBL/GenBank/DDBJ databases">
        <title>Organ-specific transcriptomic study of the physiology of the cattle tick, Rhipicephalus microplus.</title>
        <authorList>
            <person name="Tirloni L."/>
            <person name="Braz G."/>
            <person name="Gandara A.C.P."/>
            <person name="Sabadin G.A."/>
            <person name="da Silva R.M."/>
            <person name="Guizzo M.G."/>
            <person name="Machado J.A."/>
            <person name="Costa E.P."/>
            <person name="Gomes H.F."/>
            <person name="Moraes J."/>
            <person name="Mota M.B.S."/>
            <person name="Mesquita R.D."/>
            <person name="Alvarenga P.H."/>
            <person name="Alves F."/>
            <person name="Seixas A."/>
            <person name="da Fonseca R.N."/>
            <person name="Fogaca A."/>
            <person name="Logullo C."/>
            <person name="Tanaka A."/>
            <person name="Daffre S."/>
            <person name="Termignoni C."/>
            <person name="Vaz I.S.Jr."/>
            <person name="Oliveira P.L."/>
            <person name="Ribeiro J.M."/>
        </authorList>
    </citation>
    <scope>NUCLEOTIDE SEQUENCE</scope>
    <source>
        <strain evidence="8">Porto Alegre</strain>
    </source>
</reference>
<sequence length="319" mass="34833">MTAIAVTTRPGMALSLRVGFEFARDLARKYRKPLIPVHHMQAHATAVRLKHRVEFPYLVLLASGGHCQLAVVRAIDDFVLLGQTIDDAPGEALDKVARRLKLHKLPECRLISGGAAIELLARGANPHAFPFPEPMMDYRSCDFSFSGLKNSVFREITRLEKRHGIEADALVPELGDICASVQRVTVQHLVRRTQRALEFCSRRGLLPPLPSDEEGQEATAPPTVVVAGGVACNGVLRDALAQMCDHLGATFVATPAGLCSDNGLMIAWNGLEVYAASPATVVEDLDSFRVERRCPLGKDISQSVAQASIRLQKIKLRFS</sequence>
<dbReference type="CDD" id="cd24134">
    <property type="entry name" value="ASKHA_NBD_OSGEPL1_QRI7_euk"/>
    <property type="match status" value="1"/>
</dbReference>
<dbReference type="GO" id="GO:0061711">
    <property type="term" value="F:tRNA N(6)-L-threonylcarbamoyladenine synthase activity"/>
    <property type="evidence" value="ECO:0007669"/>
    <property type="project" value="UniProtKB-EC"/>
</dbReference>
<organism evidence="8">
    <name type="scientific">Rhipicephalus microplus</name>
    <name type="common">Cattle tick</name>
    <name type="synonym">Boophilus microplus</name>
    <dbReference type="NCBI Taxonomy" id="6941"/>
    <lineage>
        <taxon>Eukaryota</taxon>
        <taxon>Metazoa</taxon>
        <taxon>Ecdysozoa</taxon>
        <taxon>Arthropoda</taxon>
        <taxon>Chelicerata</taxon>
        <taxon>Arachnida</taxon>
        <taxon>Acari</taxon>
        <taxon>Parasitiformes</taxon>
        <taxon>Ixodida</taxon>
        <taxon>Ixodoidea</taxon>
        <taxon>Ixodidae</taxon>
        <taxon>Rhipicephalinae</taxon>
        <taxon>Rhipicephalus</taxon>
        <taxon>Boophilus</taxon>
    </lineage>
</organism>
<dbReference type="Pfam" id="PF00814">
    <property type="entry name" value="TsaD"/>
    <property type="match status" value="1"/>
</dbReference>
<dbReference type="Gene3D" id="3.30.420.40">
    <property type="match status" value="2"/>
</dbReference>
<name>A0A6M2D4G3_RHIMP</name>
<proteinExistence type="predicted"/>
<evidence type="ECO:0000259" key="7">
    <source>
        <dbReference type="Pfam" id="PF00814"/>
    </source>
</evidence>
<dbReference type="PRINTS" id="PR00789">
    <property type="entry name" value="OSIALOPTASE"/>
</dbReference>
<dbReference type="VEuPathDB" id="VectorBase:LOC119170516"/>
<dbReference type="InterPro" id="IPR017861">
    <property type="entry name" value="KAE1/TsaD"/>
</dbReference>
<keyword evidence="2" id="KW-0808">Transferase</keyword>
<dbReference type="SUPFAM" id="SSF53067">
    <property type="entry name" value="Actin-like ATPase domain"/>
    <property type="match status" value="1"/>
</dbReference>
<dbReference type="GO" id="GO:0046872">
    <property type="term" value="F:metal ion binding"/>
    <property type="evidence" value="ECO:0007669"/>
    <property type="project" value="UniProtKB-KW"/>
</dbReference>
<evidence type="ECO:0000256" key="3">
    <source>
        <dbReference type="ARBA" id="ARBA00022694"/>
    </source>
</evidence>
<dbReference type="EC" id="2.3.1.234" evidence="1"/>
<accession>A0A6M2D4G3</accession>
<comment type="catalytic activity">
    <reaction evidence="6">
        <text>L-threonylcarbamoyladenylate + adenosine(37) in tRNA = N(6)-L-threonylcarbamoyladenosine(37) in tRNA + AMP + H(+)</text>
        <dbReference type="Rhea" id="RHEA:37059"/>
        <dbReference type="Rhea" id="RHEA-COMP:10162"/>
        <dbReference type="Rhea" id="RHEA-COMP:10163"/>
        <dbReference type="ChEBI" id="CHEBI:15378"/>
        <dbReference type="ChEBI" id="CHEBI:73682"/>
        <dbReference type="ChEBI" id="CHEBI:74411"/>
        <dbReference type="ChEBI" id="CHEBI:74418"/>
        <dbReference type="ChEBI" id="CHEBI:456215"/>
        <dbReference type="EC" id="2.3.1.234"/>
    </reaction>
</comment>
<keyword evidence="4" id="KW-0479">Metal-binding</keyword>
<feature type="domain" description="Gcp-like" evidence="7">
    <location>
        <begin position="2"/>
        <end position="268"/>
    </location>
</feature>
<protein>
    <recommendedName>
        <fullName evidence="1">N(6)-L-threonylcarbamoyladenine synthase</fullName>
        <ecNumber evidence="1">2.3.1.234</ecNumber>
    </recommendedName>
</protein>
<evidence type="ECO:0000256" key="4">
    <source>
        <dbReference type="ARBA" id="ARBA00022723"/>
    </source>
</evidence>
<dbReference type="PANTHER" id="PTHR11735:SF6">
    <property type="entry name" value="TRNA N6-ADENOSINE THREONYLCARBAMOYLTRANSFERASE, MITOCHONDRIAL"/>
    <property type="match status" value="1"/>
</dbReference>
<dbReference type="PANTHER" id="PTHR11735">
    <property type="entry name" value="TRNA N6-ADENOSINE THREONYLCARBAMOYLTRANSFERASE"/>
    <property type="match status" value="1"/>
</dbReference>
<keyword evidence="3" id="KW-0819">tRNA processing</keyword>
<dbReference type="NCBIfam" id="TIGR00329">
    <property type="entry name" value="gcp_kae1"/>
    <property type="match status" value="1"/>
</dbReference>
<dbReference type="InterPro" id="IPR000905">
    <property type="entry name" value="Gcp-like_dom"/>
</dbReference>
<evidence type="ECO:0000313" key="8">
    <source>
        <dbReference type="EMBL" id="NOV40684.1"/>
    </source>
</evidence>
<evidence type="ECO:0000256" key="2">
    <source>
        <dbReference type="ARBA" id="ARBA00022679"/>
    </source>
</evidence>
<evidence type="ECO:0000256" key="5">
    <source>
        <dbReference type="ARBA" id="ARBA00023315"/>
    </source>
</evidence>
<dbReference type="EMBL" id="GHWJ01007947">
    <property type="protein sequence ID" value="NOV40684.1"/>
    <property type="molecule type" value="Transcribed_RNA"/>
</dbReference>
<dbReference type="OrthoDB" id="10259622at2759"/>
<dbReference type="GO" id="GO:0008033">
    <property type="term" value="P:tRNA processing"/>
    <property type="evidence" value="ECO:0007669"/>
    <property type="project" value="UniProtKB-KW"/>
</dbReference>
<dbReference type="AlphaFoldDB" id="A0A6M2D4G3"/>
<dbReference type="InterPro" id="IPR043129">
    <property type="entry name" value="ATPase_NBD"/>
</dbReference>
<dbReference type="GO" id="GO:0005739">
    <property type="term" value="C:mitochondrion"/>
    <property type="evidence" value="ECO:0007669"/>
    <property type="project" value="TreeGrafter"/>
</dbReference>
<evidence type="ECO:0000256" key="6">
    <source>
        <dbReference type="ARBA" id="ARBA00048117"/>
    </source>
</evidence>
<evidence type="ECO:0000256" key="1">
    <source>
        <dbReference type="ARBA" id="ARBA00012156"/>
    </source>
</evidence>